<dbReference type="Proteomes" id="UP000542125">
    <property type="component" value="Unassembled WGS sequence"/>
</dbReference>
<dbReference type="PANTHER" id="PTHR40057:SF1">
    <property type="entry name" value="SLR1162 PROTEIN"/>
    <property type="match status" value="1"/>
</dbReference>
<evidence type="ECO:0000313" key="3">
    <source>
        <dbReference type="EMBL" id="NYE83352.1"/>
    </source>
</evidence>
<dbReference type="InterPro" id="IPR038762">
    <property type="entry name" value="ABM_predict"/>
</dbReference>
<feature type="transmembrane region" description="Helical" evidence="1">
    <location>
        <begin position="119"/>
        <end position="137"/>
    </location>
</feature>
<name>A0A7Y9IUI2_9BURK</name>
<proteinExistence type="predicted"/>
<accession>A0A7Y9IUI2</accession>
<evidence type="ECO:0000259" key="2">
    <source>
        <dbReference type="PROSITE" id="PS51725"/>
    </source>
</evidence>
<evidence type="ECO:0000256" key="1">
    <source>
        <dbReference type="SAM" id="Phobius"/>
    </source>
</evidence>
<keyword evidence="1" id="KW-0472">Membrane</keyword>
<keyword evidence="1" id="KW-1133">Transmembrane helix</keyword>
<dbReference type="Gene3D" id="3.30.70.100">
    <property type="match status" value="1"/>
</dbReference>
<dbReference type="Pfam" id="PF03992">
    <property type="entry name" value="ABM"/>
    <property type="match status" value="1"/>
</dbReference>
<protein>
    <recommendedName>
        <fullName evidence="2">ABM domain-containing protein</fullName>
    </recommendedName>
</protein>
<dbReference type="InterPro" id="IPR011008">
    <property type="entry name" value="Dimeric_a/b-barrel"/>
</dbReference>
<gene>
    <name evidence="3" type="ORF">FHW18_002623</name>
</gene>
<keyword evidence="4" id="KW-1185">Reference proteome</keyword>
<dbReference type="RefSeq" id="WP_179586930.1">
    <property type="nucleotide sequence ID" value="NZ_JACBYR010000001.1"/>
</dbReference>
<feature type="transmembrane region" description="Helical" evidence="1">
    <location>
        <begin position="149"/>
        <end position="168"/>
    </location>
</feature>
<evidence type="ECO:0000313" key="4">
    <source>
        <dbReference type="Proteomes" id="UP000542125"/>
    </source>
</evidence>
<keyword evidence="1" id="KW-0812">Transmembrane</keyword>
<comment type="caution">
    <text evidence="3">The sequence shown here is derived from an EMBL/GenBank/DDBJ whole genome shotgun (WGS) entry which is preliminary data.</text>
</comment>
<dbReference type="PANTHER" id="PTHR40057">
    <property type="entry name" value="SLR1162 PROTEIN"/>
    <property type="match status" value="1"/>
</dbReference>
<dbReference type="EMBL" id="JACBYR010000001">
    <property type="protein sequence ID" value="NYE83352.1"/>
    <property type="molecule type" value="Genomic_DNA"/>
</dbReference>
<dbReference type="InterPro" id="IPR007138">
    <property type="entry name" value="ABM_dom"/>
</dbReference>
<sequence>MTFPPSATPPVTLLVTRTILPERYDQFRTWMQEGEDLAASFPGYLGSGVLAPPPGGNEFQMVYRFADERQLAAWANSPERQAWLRRGEGLVRTSRVRRAMGLETWFGAGQRPPRWKQAITIWIGYFPVSLIFAIFLAEPLGALPLFWRVLVSTALLTPVMVFGLIPLVSKVLRNWLDPEASRADSSENNGIRAS</sequence>
<dbReference type="PROSITE" id="PS51725">
    <property type="entry name" value="ABM"/>
    <property type="match status" value="1"/>
</dbReference>
<dbReference type="AlphaFoldDB" id="A0A7Y9IUI2"/>
<organism evidence="3 4">
    <name type="scientific">Pigmentiphaga litoralis</name>
    <dbReference type="NCBI Taxonomy" id="516702"/>
    <lineage>
        <taxon>Bacteria</taxon>
        <taxon>Pseudomonadati</taxon>
        <taxon>Pseudomonadota</taxon>
        <taxon>Betaproteobacteria</taxon>
        <taxon>Burkholderiales</taxon>
        <taxon>Alcaligenaceae</taxon>
        <taxon>Pigmentiphaga</taxon>
    </lineage>
</organism>
<feature type="domain" description="ABM" evidence="2">
    <location>
        <begin position="11"/>
        <end position="100"/>
    </location>
</feature>
<reference evidence="3 4" key="1">
    <citation type="submission" date="2020-07" db="EMBL/GenBank/DDBJ databases">
        <title>Genomic Encyclopedia of Type Strains, Phase IV (KMG-V): Genome sequencing to study the core and pangenomes of soil and plant-associated prokaryotes.</title>
        <authorList>
            <person name="Whitman W."/>
        </authorList>
    </citation>
    <scope>NUCLEOTIDE SEQUENCE [LARGE SCALE GENOMIC DNA]</scope>
    <source>
        <strain evidence="3 4">SAS40</strain>
    </source>
</reference>
<dbReference type="SUPFAM" id="SSF54909">
    <property type="entry name" value="Dimeric alpha+beta barrel"/>
    <property type="match status" value="1"/>
</dbReference>